<feature type="domain" description="Protein FecR C-terminal" evidence="3">
    <location>
        <begin position="289"/>
        <end position="356"/>
    </location>
</feature>
<dbReference type="PANTHER" id="PTHR30273">
    <property type="entry name" value="PERIPLASMIC SIGNAL SENSOR AND SIGMA FACTOR ACTIVATOR FECR-RELATED"/>
    <property type="match status" value="1"/>
</dbReference>
<feature type="domain" description="FecR protein" evidence="2">
    <location>
        <begin position="149"/>
        <end position="238"/>
    </location>
</feature>
<dbReference type="EMBL" id="FRAS01000026">
    <property type="protein sequence ID" value="SHL93871.1"/>
    <property type="molecule type" value="Genomic_DNA"/>
</dbReference>
<dbReference type="AlphaFoldDB" id="A0A1M7EQ62"/>
<dbReference type="PANTHER" id="PTHR30273:SF2">
    <property type="entry name" value="PROTEIN FECR"/>
    <property type="match status" value="1"/>
</dbReference>
<dbReference type="OrthoDB" id="1452822at2"/>
<evidence type="ECO:0000313" key="4">
    <source>
        <dbReference type="EMBL" id="SHL93871.1"/>
    </source>
</evidence>
<name>A0A1M7EQ62_9BACT</name>
<dbReference type="PIRSF" id="PIRSF018266">
    <property type="entry name" value="FecR"/>
    <property type="match status" value="1"/>
</dbReference>
<protein>
    <submittedName>
        <fullName evidence="4">FecR family protein</fullName>
    </submittedName>
</protein>
<dbReference type="Proteomes" id="UP000183947">
    <property type="component" value="Unassembled WGS sequence"/>
</dbReference>
<evidence type="ECO:0000313" key="5">
    <source>
        <dbReference type="Proteomes" id="UP000183947"/>
    </source>
</evidence>
<dbReference type="RefSeq" id="WP_073288213.1">
    <property type="nucleotide sequence ID" value="NZ_FRAS01000026.1"/>
</dbReference>
<dbReference type="STRING" id="1121959.SAMN02746009_03656"/>
<dbReference type="Pfam" id="PF16344">
    <property type="entry name" value="FecR_C"/>
    <property type="match status" value="1"/>
</dbReference>
<reference evidence="5" key="1">
    <citation type="submission" date="2016-11" db="EMBL/GenBank/DDBJ databases">
        <authorList>
            <person name="Varghese N."/>
            <person name="Submissions S."/>
        </authorList>
    </citation>
    <scope>NUCLEOTIDE SEQUENCE [LARGE SCALE GENOMIC DNA]</scope>
    <source>
        <strain evidence="5">DSM 18569</strain>
    </source>
</reference>
<feature type="region of interest" description="Disordered" evidence="1">
    <location>
        <begin position="75"/>
        <end position="95"/>
    </location>
</feature>
<dbReference type="Gene3D" id="3.55.50.30">
    <property type="match status" value="1"/>
</dbReference>
<proteinExistence type="predicted"/>
<evidence type="ECO:0000256" key="1">
    <source>
        <dbReference type="SAM" id="MobiDB-lite"/>
    </source>
</evidence>
<gene>
    <name evidence="4" type="ORF">SAMN02746009_03656</name>
</gene>
<dbReference type="Gene3D" id="2.60.120.1440">
    <property type="match status" value="1"/>
</dbReference>
<dbReference type="InterPro" id="IPR012373">
    <property type="entry name" value="Ferrdict_sens_TM"/>
</dbReference>
<evidence type="ECO:0000259" key="3">
    <source>
        <dbReference type="Pfam" id="PF16344"/>
    </source>
</evidence>
<evidence type="ECO:0000259" key="2">
    <source>
        <dbReference type="Pfam" id="PF04773"/>
    </source>
</evidence>
<dbReference type="Pfam" id="PF04773">
    <property type="entry name" value="FecR"/>
    <property type="match status" value="1"/>
</dbReference>
<dbReference type="GO" id="GO:0016989">
    <property type="term" value="F:sigma factor antagonist activity"/>
    <property type="evidence" value="ECO:0007669"/>
    <property type="project" value="TreeGrafter"/>
</dbReference>
<dbReference type="InterPro" id="IPR032508">
    <property type="entry name" value="FecR_C"/>
</dbReference>
<organism evidence="4 5">
    <name type="scientific">Hymenobacter psychrotolerans DSM 18569</name>
    <dbReference type="NCBI Taxonomy" id="1121959"/>
    <lineage>
        <taxon>Bacteria</taxon>
        <taxon>Pseudomonadati</taxon>
        <taxon>Bacteroidota</taxon>
        <taxon>Cytophagia</taxon>
        <taxon>Cytophagales</taxon>
        <taxon>Hymenobacteraceae</taxon>
        <taxon>Hymenobacter</taxon>
    </lineage>
</organism>
<keyword evidence="5" id="KW-1185">Reference proteome</keyword>
<sequence length="371" mass="41613">MEISELYDLIGKELAGELSEVEREVLHAWLAQATEEERLVYDEIRLFWQGPKPVANPADTARAFDRLLARIDEAEQPAPAGEPTPQATEADETGGRVVAMPRASRWRRLWLAAASVAVLATGGTVAYRQYAAAHTGAAPLSYEERTNPRGTKSKVLLADGTAVWLNADSHLWFPATFSGARREVYLEGEAFFDVKRNEQMPFVIHVGRHEVRVLGTSFNVKAYQDDDAVETAVVTGRVAFIRAALPAAAKRDTIYVVPDQKVVYSKASHELRVEQVNGLDYAAWNQRSLIFQATPLAEVAKTLERQYNVTVRFEDERLRNCRLTGRFKDQSLREVLRLIEMTRAFDFELHNNSLLIKGLGCDSEAPERLTI</sequence>
<accession>A0A1M7EQ62</accession>
<dbReference type="InterPro" id="IPR006860">
    <property type="entry name" value="FecR"/>
</dbReference>